<evidence type="ECO:0000256" key="3">
    <source>
        <dbReference type="ARBA" id="ARBA00023235"/>
    </source>
</evidence>
<reference evidence="6" key="2">
    <citation type="submission" date="2015-07" db="EMBL/GenBank/DDBJ databases">
        <title>Plasmids, circular viruses and viroids from rat gut.</title>
        <authorList>
            <person name="Jorgensen T.J."/>
            <person name="Hansen M.A."/>
            <person name="Xu Z."/>
            <person name="Tabak M.A."/>
            <person name="Sorensen S.J."/>
            <person name="Hansen L.H."/>
        </authorList>
    </citation>
    <scope>NUCLEOTIDE SEQUENCE</scope>
    <source>
        <strain evidence="6">RGRH0078</strain>
    </source>
</reference>
<sequence length="277" mass="30588">MGKVRWLLCRAIGEKRLKVGHAGTLDPLATGLMVVCTGKATKNIEELQRGEKEYLATLRLGATTPSYDLEHEVDQTFPTAHITAEKIAEALCKFRGEINQVPPVFSACKVDGKRAYDLARKGKDVELQAKRVTIHELELRSFDAETMSLELRVRCSKGTYIRALARDIGEALQSGAHLTALRRTRVGDYTVENAFPTIEAFEEWLAAEADGGTDGADGGTMEGNCRTTEKTCGETEKICRGNEKFCGENAGFRGRTETPCRTTGKNCHTEEKNERQI</sequence>
<proteinExistence type="inferred from homology"/>
<keyword evidence="2" id="KW-0819">tRNA processing</keyword>
<dbReference type="Pfam" id="PF01509">
    <property type="entry name" value="TruB_N"/>
    <property type="match status" value="1"/>
</dbReference>
<dbReference type="PANTHER" id="PTHR13767:SF2">
    <property type="entry name" value="PSEUDOURIDYLATE SYNTHASE TRUB1"/>
    <property type="match status" value="1"/>
</dbReference>
<dbReference type="InterPro" id="IPR020103">
    <property type="entry name" value="PsdUridine_synth_cat_dom_sf"/>
</dbReference>
<evidence type="ECO:0000256" key="1">
    <source>
        <dbReference type="ARBA" id="ARBA00012787"/>
    </source>
</evidence>
<evidence type="ECO:0000256" key="2">
    <source>
        <dbReference type="ARBA" id="ARBA00022694"/>
    </source>
</evidence>
<feature type="domain" description="tRNA pseudouridylate synthase B C-terminal" evidence="5">
    <location>
        <begin position="162"/>
        <end position="208"/>
    </location>
</feature>
<dbReference type="NCBIfam" id="TIGR00431">
    <property type="entry name" value="TruB"/>
    <property type="match status" value="1"/>
</dbReference>
<dbReference type="Gene3D" id="3.30.2350.10">
    <property type="entry name" value="Pseudouridine synthase"/>
    <property type="match status" value="1"/>
</dbReference>
<keyword evidence="3" id="KW-0413">Isomerase</keyword>
<dbReference type="PANTHER" id="PTHR13767">
    <property type="entry name" value="TRNA-PSEUDOURIDINE SYNTHASE"/>
    <property type="match status" value="1"/>
</dbReference>
<dbReference type="InterPro" id="IPR002501">
    <property type="entry name" value="PsdUridine_synth_N"/>
</dbReference>
<dbReference type="EC" id="5.4.99.25" evidence="1"/>
<dbReference type="CDD" id="cd02573">
    <property type="entry name" value="PseudoU_synth_EcTruB"/>
    <property type="match status" value="1"/>
</dbReference>
<dbReference type="GO" id="GO:0006400">
    <property type="term" value="P:tRNA modification"/>
    <property type="evidence" value="ECO:0007669"/>
    <property type="project" value="TreeGrafter"/>
</dbReference>
<dbReference type="InterPro" id="IPR014780">
    <property type="entry name" value="tRNA_psdUridine_synth_TruB"/>
</dbReference>
<dbReference type="AlphaFoldDB" id="A0A0H5PW99"/>
<evidence type="ECO:0000259" key="4">
    <source>
        <dbReference type="Pfam" id="PF01509"/>
    </source>
</evidence>
<dbReference type="Pfam" id="PF16198">
    <property type="entry name" value="TruB_C_2"/>
    <property type="match status" value="1"/>
</dbReference>
<feature type="domain" description="Pseudouridine synthase II N-terminal" evidence="4">
    <location>
        <begin position="17"/>
        <end position="161"/>
    </location>
</feature>
<dbReference type="InterPro" id="IPR032819">
    <property type="entry name" value="TruB_C"/>
</dbReference>
<evidence type="ECO:0000313" key="6">
    <source>
        <dbReference type="EMBL" id="CRY93838.1"/>
    </source>
</evidence>
<reference evidence="6" key="1">
    <citation type="submission" date="2015-06" db="EMBL/GenBank/DDBJ databases">
        <authorList>
            <person name="Joergensen T."/>
        </authorList>
    </citation>
    <scope>NUCLEOTIDE SEQUENCE</scope>
    <source>
        <strain evidence="6">RGRH0078</strain>
    </source>
</reference>
<accession>A0A0H5PW99</accession>
<dbReference type="SUPFAM" id="SSF55120">
    <property type="entry name" value="Pseudouridine synthase"/>
    <property type="match status" value="1"/>
</dbReference>
<name>A0A0H5PW99_9ZZZZ</name>
<dbReference type="GO" id="GO:0003723">
    <property type="term" value="F:RNA binding"/>
    <property type="evidence" value="ECO:0007669"/>
    <property type="project" value="InterPro"/>
</dbReference>
<dbReference type="EMBL" id="LN852769">
    <property type="protein sequence ID" value="CRY93838.1"/>
    <property type="molecule type" value="Genomic_DNA"/>
</dbReference>
<dbReference type="HAMAP" id="MF_01080">
    <property type="entry name" value="TruB_bact"/>
    <property type="match status" value="1"/>
</dbReference>
<evidence type="ECO:0000259" key="5">
    <source>
        <dbReference type="Pfam" id="PF16198"/>
    </source>
</evidence>
<dbReference type="GO" id="GO:0160148">
    <property type="term" value="F:tRNA pseudouridine(55) synthase activity"/>
    <property type="evidence" value="ECO:0007669"/>
    <property type="project" value="UniProtKB-EC"/>
</dbReference>
<organism evidence="6">
    <name type="scientific">uncultured prokaryote</name>
    <dbReference type="NCBI Taxonomy" id="198431"/>
    <lineage>
        <taxon>unclassified sequences</taxon>
        <taxon>environmental samples</taxon>
    </lineage>
</organism>
<protein>
    <recommendedName>
        <fullName evidence="1">tRNA pseudouridine(55) synthase</fullName>
        <ecNumber evidence="1">5.4.99.25</ecNumber>
    </recommendedName>
</protein>
<dbReference type="GO" id="GO:1990481">
    <property type="term" value="P:mRNA pseudouridine synthesis"/>
    <property type="evidence" value="ECO:0007669"/>
    <property type="project" value="TreeGrafter"/>
</dbReference>